<name>A0A916U267_9ACTN</name>
<evidence type="ECO:0000259" key="1">
    <source>
        <dbReference type="PROSITE" id="PS51746"/>
    </source>
</evidence>
<reference evidence="2" key="1">
    <citation type="journal article" date="2014" name="Int. J. Syst. Evol. Microbiol.">
        <title>Complete genome sequence of Corynebacterium casei LMG S-19264T (=DSM 44701T), isolated from a smear-ripened cheese.</title>
        <authorList>
            <consortium name="US DOE Joint Genome Institute (JGI-PGF)"/>
            <person name="Walter F."/>
            <person name="Albersmeier A."/>
            <person name="Kalinowski J."/>
            <person name="Ruckert C."/>
        </authorList>
    </citation>
    <scope>NUCLEOTIDE SEQUENCE</scope>
    <source>
        <strain evidence="2">CGMCC 1.15478</strain>
    </source>
</reference>
<dbReference type="RefSeq" id="WP_188670737.1">
    <property type="nucleotide sequence ID" value="NZ_BMJH01000001.1"/>
</dbReference>
<dbReference type="Pfam" id="PF13672">
    <property type="entry name" value="PP2C_2"/>
    <property type="match status" value="1"/>
</dbReference>
<protein>
    <submittedName>
        <fullName evidence="2">Protein phosphatase</fullName>
    </submittedName>
</protein>
<evidence type="ECO:0000313" key="2">
    <source>
        <dbReference type="EMBL" id="GGC57337.1"/>
    </source>
</evidence>
<dbReference type="Proteomes" id="UP000641514">
    <property type="component" value="Unassembled WGS sequence"/>
</dbReference>
<organism evidence="2 3">
    <name type="scientific">Hoyosella rhizosphaerae</name>
    <dbReference type="NCBI Taxonomy" id="1755582"/>
    <lineage>
        <taxon>Bacteria</taxon>
        <taxon>Bacillati</taxon>
        <taxon>Actinomycetota</taxon>
        <taxon>Actinomycetes</taxon>
        <taxon>Mycobacteriales</taxon>
        <taxon>Hoyosellaceae</taxon>
        <taxon>Hoyosella</taxon>
    </lineage>
</organism>
<dbReference type="AlphaFoldDB" id="A0A916U267"/>
<dbReference type="SUPFAM" id="SSF81606">
    <property type="entry name" value="PP2C-like"/>
    <property type="match status" value="1"/>
</dbReference>
<accession>A0A916U267</accession>
<dbReference type="Gene3D" id="3.60.40.10">
    <property type="entry name" value="PPM-type phosphatase domain"/>
    <property type="match status" value="1"/>
</dbReference>
<dbReference type="InterPro" id="IPR036457">
    <property type="entry name" value="PPM-type-like_dom_sf"/>
</dbReference>
<dbReference type="EMBL" id="BMJH01000001">
    <property type="protein sequence ID" value="GGC57337.1"/>
    <property type="molecule type" value="Genomic_DNA"/>
</dbReference>
<dbReference type="InterPro" id="IPR001932">
    <property type="entry name" value="PPM-type_phosphatase-like_dom"/>
</dbReference>
<dbReference type="PROSITE" id="PS51746">
    <property type="entry name" value="PPM_2"/>
    <property type="match status" value="1"/>
</dbReference>
<reference evidence="2" key="2">
    <citation type="submission" date="2020-09" db="EMBL/GenBank/DDBJ databases">
        <authorList>
            <person name="Sun Q."/>
            <person name="Zhou Y."/>
        </authorList>
    </citation>
    <scope>NUCLEOTIDE SEQUENCE</scope>
    <source>
        <strain evidence="2">CGMCC 1.15478</strain>
    </source>
</reference>
<dbReference type="SMART" id="SM00331">
    <property type="entry name" value="PP2C_SIG"/>
    <property type="match status" value="1"/>
</dbReference>
<gene>
    <name evidence="2" type="primary">ptc1</name>
    <name evidence="2" type="ORF">GCM10011410_07290</name>
</gene>
<dbReference type="CDD" id="cd00143">
    <property type="entry name" value="PP2Cc"/>
    <property type="match status" value="1"/>
</dbReference>
<dbReference type="SMART" id="SM00332">
    <property type="entry name" value="PP2Cc"/>
    <property type="match status" value="1"/>
</dbReference>
<evidence type="ECO:0000313" key="3">
    <source>
        <dbReference type="Proteomes" id="UP000641514"/>
    </source>
</evidence>
<keyword evidence="3" id="KW-1185">Reference proteome</keyword>
<comment type="caution">
    <text evidence="2">The sequence shown here is derived from an EMBL/GenBank/DDBJ whole genome shotgun (WGS) entry which is preliminary data.</text>
</comment>
<sequence length="243" mass="25970">MAFTLTAHAVTDRGLYRERNQDALAVDGWFNQSDHGALTSMRIAIEHPTVLAVADGVGGQLAGDVASRIALMEMVSTKEQWVSHENVAACLQAINDRISVVADNANLAGMATTIAGIGISADSVIAFNIGDSRVYTCAEGRPLEQVSEDDVVRDSFGKPTHMITQCLGRRDEPPVPHITEFNLEPMRVVVCSDGIHGVIDDRTMNAACEDLGGADCARFLAETAVNRGTRDNYSLIVVDIASG</sequence>
<proteinExistence type="predicted"/>
<feature type="domain" description="PPM-type phosphatase" evidence="1">
    <location>
        <begin position="6"/>
        <end position="240"/>
    </location>
</feature>